<evidence type="ECO:0000313" key="2">
    <source>
        <dbReference type="Proteomes" id="UP001161580"/>
    </source>
</evidence>
<sequence length="201" mass="22996">MSKLRYFDTGSQKPTDRIPVAAAHSEFLRTGRISRAKEHWLTRERRYLTYEEVAEKTGRKLQAAGEATHERLNAFHRAITFPKLIFHRTLEESPHLGYCHVTASRTSFKAAEGVSWAFYIANFYSDVGGEENFFTGIDRNYARMFFAVAMHPGDEAGKMTIDRSIRSSGLLFRTPDPKEAYKNVLMLGARSDELRRLVGKL</sequence>
<evidence type="ECO:0000313" key="1">
    <source>
        <dbReference type="EMBL" id="MDI7921620.1"/>
    </source>
</evidence>
<dbReference type="Pfam" id="PF20361">
    <property type="entry name" value="DUF6656"/>
    <property type="match status" value="1"/>
</dbReference>
<comment type="caution">
    <text evidence="1">The sequence shown here is derived from an EMBL/GenBank/DDBJ whole genome shotgun (WGS) entry which is preliminary data.</text>
</comment>
<dbReference type="AlphaFoldDB" id="A0AAE3QDL8"/>
<proteinExistence type="predicted"/>
<dbReference type="EMBL" id="JALDYZ010000002">
    <property type="protein sequence ID" value="MDI7921620.1"/>
    <property type="molecule type" value="Genomic_DNA"/>
</dbReference>
<dbReference type="RefSeq" id="WP_311785780.1">
    <property type="nucleotide sequence ID" value="NZ_JALDYY010000002.1"/>
</dbReference>
<reference evidence="1" key="1">
    <citation type="submission" date="2022-03" db="EMBL/GenBank/DDBJ databases">
        <title>Fererhizobium litorale gen. nov., sp. nov., isolated from sandy sediments of the Sea of Japan seashore.</title>
        <authorList>
            <person name="Romanenko L."/>
            <person name="Kurilenko V."/>
            <person name="Otstavnykh N."/>
            <person name="Svetashev V."/>
            <person name="Tekutyeva L."/>
            <person name="Isaeva M."/>
            <person name="Mikhailov V."/>
        </authorList>
    </citation>
    <scope>NUCLEOTIDE SEQUENCE</scope>
    <source>
        <strain evidence="1">KMM 9576</strain>
    </source>
</reference>
<accession>A0AAE3QDL8</accession>
<dbReference type="Proteomes" id="UP001161580">
    <property type="component" value="Unassembled WGS sequence"/>
</dbReference>
<keyword evidence="2" id="KW-1185">Reference proteome</keyword>
<organism evidence="1 2">
    <name type="scientific">Ferirhizobium litorale</name>
    <dbReference type="NCBI Taxonomy" id="2927786"/>
    <lineage>
        <taxon>Bacteria</taxon>
        <taxon>Pseudomonadati</taxon>
        <taxon>Pseudomonadota</taxon>
        <taxon>Alphaproteobacteria</taxon>
        <taxon>Hyphomicrobiales</taxon>
        <taxon>Rhizobiaceae</taxon>
        <taxon>Ferirhizobium</taxon>
    </lineage>
</organism>
<gene>
    <name evidence="1" type="ORF">MRS75_05920</name>
</gene>
<name>A0AAE3QDL8_9HYPH</name>
<protein>
    <submittedName>
        <fullName evidence="1">Uncharacterized protein</fullName>
    </submittedName>
</protein>
<dbReference type="InterPro" id="IPR046597">
    <property type="entry name" value="DUF6656"/>
</dbReference>